<evidence type="ECO:0000256" key="4">
    <source>
        <dbReference type="ARBA" id="ARBA00022729"/>
    </source>
</evidence>
<evidence type="ECO:0000256" key="1">
    <source>
        <dbReference type="ARBA" id="ARBA00004167"/>
    </source>
</evidence>
<dbReference type="PROSITE" id="PS51450">
    <property type="entry name" value="LRR"/>
    <property type="match status" value="2"/>
</dbReference>
<gene>
    <name evidence="14" type="ORF">BEMITA_LOCUS14253</name>
</gene>
<reference evidence="14" key="1">
    <citation type="submission" date="2021-12" db="EMBL/GenBank/DDBJ databases">
        <authorList>
            <person name="King R."/>
        </authorList>
    </citation>
    <scope>NUCLEOTIDE SEQUENCE</scope>
</reference>
<keyword evidence="7 11" id="KW-0472">Membrane</keyword>
<proteinExistence type="predicted"/>
<feature type="compositionally biased region" description="Basic and acidic residues" evidence="10">
    <location>
        <begin position="419"/>
        <end position="429"/>
    </location>
</feature>
<dbReference type="InterPro" id="IPR050541">
    <property type="entry name" value="LRR_TM_domain-containing"/>
</dbReference>
<dbReference type="GO" id="GO:0005886">
    <property type="term" value="C:plasma membrane"/>
    <property type="evidence" value="ECO:0007669"/>
    <property type="project" value="TreeGrafter"/>
</dbReference>
<evidence type="ECO:0000259" key="13">
    <source>
        <dbReference type="PROSITE" id="PS50835"/>
    </source>
</evidence>
<dbReference type="PANTHER" id="PTHR24369:SF210">
    <property type="entry name" value="CHAOPTIN-RELATED"/>
    <property type="match status" value="1"/>
</dbReference>
<dbReference type="PROSITE" id="PS50835">
    <property type="entry name" value="IG_LIKE"/>
    <property type="match status" value="1"/>
</dbReference>
<dbReference type="CDD" id="cd00096">
    <property type="entry name" value="Ig"/>
    <property type="match status" value="1"/>
</dbReference>
<feature type="compositionally biased region" description="Basic and acidic residues" evidence="10">
    <location>
        <begin position="591"/>
        <end position="605"/>
    </location>
</feature>
<dbReference type="InterPro" id="IPR007110">
    <property type="entry name" value="Ig-like_dom"/>
</dbReference>
<sequence>MHLAYVTLTVLLVVHEIRASPGYCPSVCSCKWKSGKRTVECIDRGLITIPEGIESETQVLDMSGNNLQILPRDTFMRTNLLNLQKLFLRSCRLGQVDAHSLRGLTNLVELDLTNNLLTYVPSSTFQDTPYLRELSLAKNPIQKIDSFAFHLVPNLLKLDLSNCQIKVVSPKSFQEIVALDTLKMNDNQLTYLGPDTIGDLNKLRRIELHNNPWFCDCSLRWMKVWLNERNVPYSVPPMCDGPDRVQNKAFAELHIDDFACRPEVKYDNRYVEAVERGNATIFCRVHSTPESHITWYKDGKILFNDSYIYNLNQKFVILENGFTDKISSLIIRNIEESDAGQYFCVVENRAGNTEANFTLFVSKRLIGASALGDGRINTLSLVLIIMIVLILGIIAFLMSKIKRLPKATEIINEIKIKKDDKGEKDKESKEDDDETDEEKMSHDTISYVKAPPYTPATHPAYYDQYDPKPLNKPPPRPVSLSQSQTSEYLYPPGFWENSQNEYLKNTGRRFDDRTPIISDVLSVSGLSEDDFSYHNTLAADYPPDYGLPIIPPATNPPVPPLPDAKTLRVWQRGVPVLPPVMRRPPSAISEETYRDRERDEHGTNV</sequence>
<dbReference type="InterPro" id="IPR003599">
    <property type="entry name" value="Ig_sub"/>
</dbReference>
<dbReference type="InterPro" id="IPR000483">
    <property type="entry name" value="Cys-rich_flank_reg_C"/>
</dbReference>
<dbReference type="Proteomes" id="UP001152759">
    <property type="component" value="Chromosome 9"/>
</dbReference>
<dbReference type="Gene3D" id="3.80.10.10">
    <property type="entry name" value="Ribonuclease Inhibitor"/>
    <property type="match status" value="2"/>
</dbReference>
<feature type="region of interest" description="Disordered" evidence="10">
    <location>
        <begin position="580"/>
        <end position="605"/>
    </location>
</feature>
<evidence type="ECO:0000256" key="5">
    <source>
        <dbReference type="ARBA" id="ARBA00022737"/>
    </source>
</evidence>
<feature type="signal peptide" evidence="12">
    <location>
        <begin position="1"/>
        <end position="19"/>
    </location>
</feature>
<dbReference type="InterPro" id="IPR036179">
    <property type="entry name" value="Ig-like_dom_sf"/>
</dbReference>
<evidence type="ECO:0000256" key="8">
    <source>
        <dbReference type="ARBA" id="ARBA00023157"/>
    </source>
</evidence>
<protein>
    <recommendedName>
        <fullName evidence="13">Ig-like domain-containing protein</fullName>
    </recommendedName>
</protein>
<dbReference type="InterPro" id="IPR003591">
    <property type="entry name" value="Leu-rich_rpt_typical-subtyp"/>
</dbReference>
<evidence type="ECO:0000256" key="9">
    <source>
        <dbReference type="ARBA" id="ARBA00023180"/>
    </source>
</evidence>
<dbReference type="FunFam" id="3.80.10.10:FF:000082">
    <property type="entry name" value="Leucine-rich repeat-containing 24"/>
    <property type="match status" value="1"/>
</dbReference>
<keyword evidence="8" id="KW-1015">Disulfide bond</keyword>
<keyword evidence="2" id="KW-0433">Leucine-rich repeat</keyword>
<dbReference type="SMART" id="SM00408">
    <property type="entry name" value="IGc2"/>
    <property type="match status" value="1"/>
</dbReference>
<accession>A0A9P0APX0</accession>
<feature type="transmembrane region" description="Helical" evidence="11">
    <location>
        <begin position="379"/>
        <end position="398"/>
    </location>
</feature>
<evidence type="ECO:0000256" key="2">
    <source>
        <dbReference type="ARBA" id="ARBA00022614"/>
    </source>
</evidence>
<dbReference type="EMBL" id="OU963870">
    <property type="protein sequence ID" value="CAH0396150.1"/>
    <property type="molecule type" value="Genomic_DNA"/>
</dbReference>
<evidence type="ECO:0000256" key="10">
    <source>
        <dbReference type="SAM" id="MobiDB-lite"/>
    </source>
</evidence>
<dbReference type="AlphaFoldDB" id="A0A9P0APX0"/>
<feature type="region of interest" description="Disordered" evidence="10">
    <location>
        <begin position="419"/>
        <end position="483"/>
    </location>
</feature>
<evidence type="ECO:0000256" key="12">
    <source>
        <dbReference type="SAM" id="SignalP"/>
    </source>
</evidence>
<dbReference type="Gene3D" id="2.60.40.10">
    <property type="entry name" value="Immunoglobulins"/>
    <property type="match status" value="1"/>
</dbReference>
<keyword evidence="9" id="KW-0325">Glycoprotein</keyword>
<dbReference type="Pfam" id="PF13855">
    <property type="entry name" value="LRR_8"/>
    <property type="match status" value="1"/>
</dbReference>
<evidence type="ECO:0000313" key="15">
    <source>
        <dbReference type="Proteomes" id="UP001152759"/>
    </source>
</evidence>
<keyword evidence="4 12" id="KW-0732">Signal</keyword>
<feature type="chain" id="PRO_5040370287" description="Ig-like domain-containing protein" evidence="12">
    <location>
        <begin position="20"/>
        <end position="605"/>
    </location>
</feature>
<dbReference type="InterPro" id="IPR032675">
    <property type="entry name" value="LRR_dom_sf"/>
</dbReference>
<dbReference type="PANTHER" id="PTHR24369">
    <property type="entry name" value="ANTIGEN BSP, PUTATIVE-RELATED"/>
    <property type="match status" value="1"/>
</dbReference>
<organism evidence="14 15">
    <name type="scientific">Bemisia tabaci</name>
    <name type="common">Sweetpotato whitefly</name>
    <name type="synonym">Aleurodes tabaci</name>
    <dbReference type="NCBI Taxonomy" id="7038"/>
    <lineage>
        <taxon>Eukaryota</taxon>
        <taxon>Metazoa</taxon>
        <taxon>Ecdysozoa</taxon>
        <taxon>Arthropoda</taxon>
        <taxon>Hexapoda</taxon>
        <taxon>Insecta</taxon>
        <taxon>Pterygota</taxon>
        <taxon>Neoptera</taxon>
        <taxon>Paraneoptera</taxon>
        <taxon>Hemiptera</taxon>
        <taxon>Sternorrhyncha</taxon>
        <taxon>Aleyrodoidea</taxon>
        <taxon>Aleyrodidae</taxon>
        <taxon>Aleyrodinae</taxon>
        <taxon>Bemisia</taxon>
    </lineage>
</organism>
<evidence type="ECO:0000256" key="11">
    <source>
        <dbReference type="SAM" id="Phobius"/>
    </source>
</evidence>
<comment type="subcellular location">
    <subcellularLocation>
        <location evidence="1">Membrane</location>
        <topology evidence="1">Single-pass membrane protein</topology>
    </subcellularLocation>
</comment>
<evidence type="ECO:0000313" key="14">
    <source>
        <dbReference type="EMBL" id="CAH0396150.1"/>
    </source>
</evidence>
<evidence type="ECO:0000256" key="3">
    <source>
        <dbReference type="ARBA" id="ARBA00022692"/>
    </source>
</evidence>
<dbReference type="Pfam" id="PF07679">
    <property type="entry name" value="I-set"/>
    <property type="match status" value="1"/>
</dbReference>
<dbReference type="SUPFAM" id="SSF48726">
    <property type="entry name" value="Immunoglobulin"/>
    <property type="match status" value="1"/>
</dbReference>
<dbReference type="SMART" id="SM00369">
    <property type="entry name" value="LRR_TYP"/>
    <property type="match status" value="6"/>
</dbReference>
<dbReference type="SMART" id="SM00409">
    <property type="entry name" value="IG"/>
    <property type="match status" value="1"/>
</dbReference>
<keyword evidence="6 11" id="KW-1133">Transmembrane helix</keyword>
<feature type="domain" description="Ig-like" evidence="13">
    <location>
        <begin position="262"/>
        <end position="358"/>
    </location>
</feature>
<dbReference type="InterPro" id="IPR001611">
    <property type="entry name" value="Leu-rich_rpt"/>
</dbReference>
<name>A0A9P0APX0_BEMTA</name>
<dbReference type="SUPFAM" id="SSF52058">
    <property type="entry name" value="L domain-like"/>
    <property type="match status" value="1"/>
</dbReference>
<keyword evidence="15" id="KW-1185">Reference proteome</keyword>
<keyword evidence="3 11" id="KW-0812">Transmembrane</keyword>
<evidence type="ECO:0000256" key="7">
    <source>
        <dbReference type="ARBA" id="ARBA00023136"/>
    </source>
</evidence>
<dbReference type="InterPro" id="IPR013783">
    <property type="entry name" value="Ig-like_fold"/>
</dbReference>
<dbReference type="SMART" id="SM00082">
    <property type="entry name" value="LRRCT"/>
    <property type="match status" value="1"/>
</dbReference>
<dbReference type="InterPro" id="IPR003598">
    <property type="entry name" value="Ig_sub2"/>
</dbReference>
<keyword evidence="5" id="KW-0677">Repeat</keyword>
<dbReference type="InterPro" id="IPR013098">
    <property type="entry name" value="Ig_I-set"/>
</dbReference>
<evidence type="ECO:0000256" key="6">
    <source>
        <dbReference type="ARBA" id="ARBA00022989"/>
    </source>
</evidence>